<proteinExistence type="predicted"/>
<reference evidence="2 3" key="1">
    <citation type="submission" date="2019-03" db="EMBL/GenBank/DDBJ databases">
        <authorList>
            <person name="Kim M.K.M."/>
        </authorList>
    </citation>
    <scope>NUCLEOTIDE SEQUENCE [LARGE SCALE GENOMIC DNA]</scope>
    <source>
        <strain evidence="2 3">17J68-15</strain>
    </source>
</reference>
<dbReference type="AlphaFoldDB" id="A0A4R4DVH5"/>
<organism evidence="2 3">
    <name type="scientific">Flaviaesturariibacter aridisoli</name>
    <dbReference type="NCBI Taxonomy" id="2545761"/>
    <lineage>
        <taxon>Bacteria</taxon>
        <taxon>Pseudomonadati</taxon>
        <taxon>Bacteroidota</taxon>
        <taxon>Chitinophagia</taxon>
        <taxon>Chitinophagales</taxon>
        <taxon>Chitinophagaceae</taxon>
        <taxon>Flaviaestuariibacter</taxon>
    </lineage>
</organism>
<dbReference type="Proteomes" id="UP000295164">
    <property type="component" value="Unassembled WGS sequence"/>
</dbReference>
<evidence type="ECO:0000313" key="3">
    <source>
        <dbReference type="Proteomes" id="UP000295164"/>
    </source>
</evidence>
<protein>
    <submittedName>
        <fullName evidence="2">Uncharacterized protein</fullName>
    </submittedName>
</protein>
<gene>
    <name evidence="2" type="ORF">E0486_16590</name>
</gene>
<keyword evidence="3" id="KW-1185">Reference proteome</keyword>
<sequence length="80" mass="8189">MVRLYNVFPGRIRRDAPCASPAPYASPAPCASPAPYTSPASNAFPVLFASASAEASFTNTAPSAPAPVLSVTHTEPVRSG</sequence>
<accession>A0A4R4DVH5</accession>
<feature type="region of interest" description="Disordered" evidence="1">
    <location>
        <begin position="61"/>
        <end position="80"/>
    </location>
</feature>
<evidence type="ECO:0000313" key="2">
    <source>
        <dbReference type="EMBL" id="TCZ66531.1"/>
    </source>
</evidence>
<dbReference type="EMBL" id="SKFH01000042">
    <property type="protein sequence ID" value="TCZ66531.1"/>
    <property type="molecule type" value="Genomic_DNA"/>
</dbReference>
<evidence type="ECO:0000256" key="1">
    <source>
        <dbReference type="SAM" id="MobiDB-lite"/>
    </source>
</evidence>
<comment type="caution">
    <text evidence="2">The sequence shown here is derived from an EMBL/GenBank/DDBJ whole genome shotgun (WGS) entry which is preliminary data.</text>
</comment>
<name>A0A4R4DVH5_9BACT</name>